<evidence type="ECO:0000313" key="14">
    <source>
        <dbReference type="Proteomes" id="UP001337655"/>
    </source>
</evidence>
<dbReference type="PANTHER" id="PTHR31961:SF3">
    <property type="entry name" value="SENSITIVE TO HIGH EXPRESSION PROTEIN 9, MITOCHONDRIAL"/>
    <property type="match status" value="1"/>
</dbReference>
<dbReference type="AlphaFoldDB" id="A0AAV9NYC4"/>
<keyword evidence="14" id="KW-1185">Reference proteome</keyword>
<accession>A0AAV9NYC4</accession>
<comment type="subcellular location">
    <subcellularLocation>
        <location evidence="10">Mitochondrion inner membrane</location>
        <topology evidence="10">Multi-pass membrane protein</topology>
    </subcellularLocation>
</comment>
<proteinExistence type="inferred from homology"/>
<keyword evidence="2 10" id="KW-0812">Transmembrane</keyword>
<evidence type="ECO:0000256" key="9">
    <source>
        <dbReference type="ARBA" id="ARBA00024807"/>
    </source>
</evidence>
<comment type="caution">
    <text evidence="13">The sequence shown here is derived from an EMBL/GenBank/DDBJ whole genome shotgun (WGS) entry which is preliminary data.</text>
</comment>
<dbReference type="GO" id="GO:0005743">
    <property type="term" value="C:mitochondrial inner membrane"/>
    <property type="evidence" value="ECO:0007669"/>
    <property type="project" value="UniProtKB-SubCell"/>
</dbReference>
<dbReference type="Pfam" id="PF05546">
    <property type="entry name" value="She9_MDM33"/>
    <property type="match status" value="1"/>
</dbReference>
<keyword evidence="7 10" id="KW-0496">Mitochondrion</keyword>
<keyword evidence="5 10" id="KW-1133">Transmembrane helix</keyword>
<dbReference type="PANTHER" id="PTHR31961">
    <property type="entry name" value="SENSITIVE TO HIGH EXPRESSION PROTEIN 9, MITOCHONDRIAL"/>
    <property type="match status" value="1"/>
</dbReference>
<protein>
    <recommendedName>
        <fullName evidence="10">Sensitive to high expression protein 9, mitochondrial</fullName>
    </recommendedName>
</protein>
<comment type="subunit">
    <text evidence="10">Homooligomer.</text>
</comment>
<dbReference type="RefSeq" id="XP_064655215.1">
    <property type="nucleotide sequence ID" value="XM_064806398.1"/>
</dbReference>
<evidence type="ECO:0000256" key="10">
    <source>
        <dbReference type="RuleBase" id="RU364128"/>
    </source>
</evidence>
<dbReference type="InterPro" id="IPR008839">
    <property type="entry name" value="MDM33_fungi"/>
</dbReference>
<evidence type="ECO:0000256" key="6">
    <source>
        <dbReference type="ARBA" id="ARBA00023054"/>
    </source>
</evidence>
<name>A0AAV9NYC4_9PEZI</name>
<evidence type="ECO:0000256" key="11">
    <source>
        <dbReference type="SAM" id="Coils"/>
    </source>
</evidence>
<reference evidence="13 14" key="1">
    <citation type="submission" date="2023-08" db="EMBL/GenBank/DDBJ databases">
        <title>Black Yeasts Isolated from many extreme environments.</title>
        <authorList>
            <person name="Coleine C."/>
            <person name="Stajich J.E."/>
            <person name="Selbmann L."/>
        </authorList>
    </citation>
    <scope>NUCLEOTIDE SEQUENCE [LARGE SCALE GENOMIC DNA]</scope>
    <source>
        <strain evidence="13 14">CCFEE 5935</strain>
    </source>
</reference>
<evidence type="ECO:0000256" key="8">
    <source>
        <dbReference type="ARBA" id="ARBA00023136"/>
    </source>
</evidence>
<feature type="region of interest" description="Disordered" evidence="12">
    <location>
        <begin position="329"/>
        <end position="353"/>
    </location>
</feature>
<keyword evidence="6 11" id="KW-0175">Coiled coil</keyword>
<dbReference type="GO" id="GO:0007007">
    <property type="term" value="P:inner mitochondrial membrane organization"/>
    <property type="evidence" value="ECO:0007669"/>
    <property type="project" value="TreeGrafter"/>
</dbReference>
<evidence type="ECO:0000256" key="12">
    <source>
        <dbReference type="SAM" id="MobiDB-lite"/>
    </source>
</evidence>
<feature type="transmembrane region" description="Helical" evidence="10">
    <location>
        <begin position="427"/>
        <end position="449"/>
    </location>
</feature>
<dbReference type="Proteomes" id="UP001337655">
    <property type="component" value="Unassembled WGS sequence"/>
</dbReference>
<dbReference type="EMBL" id="JAVRRT010000017">
    <property type="protein sequence ID" value="KAK5165072.1"/>
    <property type="molecule type" value="Genomic_DNA"/>
</dbReference>
<keyword evidence="3 10" id="KW-0999">Mitochondrion inner membrane</keyword>
<evidence type="ECO:0000256" key="2">
    <source>
        <dbReference type="ARBA" id="ARBA00022692"/>
    </source>
</evidence>
<evidence type="ECO:0000313" key="13">
    <source>
        <dbReference type="EMBL" id="KAK5165072.1"/>
    </source>
</evidence>
<keyword evidence="8 10" id="KW-0472">Membrane</keyword>
<comment type="function">
    <text evidence="9">Required for the maintenance of the structure of the mitochondrial inner membrane. Involved in mitochondrial morphology. Causes growth arrest when highly overexpressed.</text>
</comment>
<feature type="coiled-coil region" evidence="11">
    <location>
        <begin position="224"/>
        <end position="251"/>
    </location>
</feature>
<feature type="compositionally biased region" description="Basic and acidic residues" evidence="12">
    <location>
        <begin position="73"/>
        <end position="82"/>
    </location>
</feature>
<feature type="transmembrane region" description="Helical" evidence="10">
    <location>
        <begin position="269"/>
        <end position="289"/>
    </location>
</feature>
<evidence type="ECO:0000256" key="3">
    <source>
        <dbReference type="ARBA" id="ARBA00022792"/>
    </source>
</evidence>
<gene>
    <name evidence="13" type="primary">SHE9</name>
    <name evidence="13" type="ORF">LTR77_009169</name>
</gene>
<dbReference type="GeneID" id="89930501"/>
<keyword evidence="4 10" id="KW-0809">Transit peptide</keyword>
<evidence type="ECO:0000256" key="4">
    <source>
        <dbReference type="ARBA" id="ARBA00022946"/>
    </source>
</evidence>
<evidence type="ECO:0000256" key="1">
    <source>
        <dbReference type="ARBA" id="ARBA00007472"/>
    </source>
</evidence>
<evidence type="ECO:0000256" key="7">
    <source>
        <dbReference type="ARBA" id="ARBA00023128"/>
    </source>
</evidence>
<feature type="region of interest" description="Disordered" evidence="12">
    <location>
        <begin position="52"/>
        <end position="115"/>
    </location>
</feature>
<sequence length="452" mass="49882">MTSTLGLAAARAFRSHQKSPDVAAITFQVLRPQRSGQKWTCSDCRSAIRQQAFSKTTGRDSGPGIRQFTTSRILRDEPRKPIQDIPTSSQPTPTPNDSPIANHESLPSTTDRRRSQLTKRLTQITDSILARASIAGQHINAYTGTDYSGIEALRSRIAAQEEAVRSKISTVDSARTHHQEAHAEQGSAQKEIVGLLERKSSWSPTDLERYMSLVRSEHTNEQAVQLARDGLADAERDLESARSLLERLERKQYHEEQIWSDTIRRNSTWVTFGLMGVNIVLLLAQIAIFEPYRRRKIVKEVKKVMDESSVTAGTGAVVEEVERQIDDVVQPQAVNPEAIEESAPPEAVTGEPSMEDATLASQDVGEAPLAAGEVLPQEAADAPETSSIPPPLPPKRLDTWSALWESYVESFQDLFSERIVQLKKVDVTTTALQGAATGVAAMGLLFVVFRPR</sequence>
<comment type="similarity">
    <text evidence="1 10">Belongs to the SHE9 family.</text>
</comment>
<feature type="compositionally biased region" description="Polar residues" evidence="12">
    <location>
        <begin position="85"/>
        <end position="109"/>
    </location>
</feature>
<organism evidence="13 14">
    <name type="scientific">Saxophila tyrrhenica</name>
    <dbReference type="NCBI Taxonomy" id="1690608"/>
    <lineage>
        <taxon>Eukaryota</taxon>
        <taxon>Fungi</taxon>
        <taxon>Dikarya</taxon>
        <taxon>Ascomycota</taxon>
        <taxon>Pezizomycotina</taxon>
        <taxon>Dothideomycetes</taxon>
        <taxon>Dothideomycetidae</taxon>
        <taxon>Mycosphaerellales</taxon>
        <taxon>Extremaceae</taxon>
        <taxon>Saxophila</taxon>
    </lineage>
</organism>
<evidence type="ECO:0000256" key="5">
    <source>
        <dbReference type="ARBA" id="ARBA00022989"/>
    </source>
</evidence>